<evidence type="ECO:0000256" key="6">
    <source>
        <dbReference type="ARBA" id="ARBA00023155"/>
    </source>
</evidence>
<sequence length="745" mass="80878">MGIDEPSGGHPCFMESTSGIGDSSLIGPPSSVVVGLSSNRNETSEKNSSSYFGELHKNNGHGEIPGDGVSGINEVNLSILVSNKNGSGKSPGDGQDGPQPKKRCLRRLTSRQAEILEGFFSVCAHPDETQRIQLAAMTGLGLHQVKFWFQNKRTHVKHLSGKEENYRLKVENEMLREENDMFKQAQNNALCPRCTNDPGFLQILKELEQVKAQNQMLQQELQQMRIDNEARLTMRPPIRVFHLEPSSGNAFGMQDEVQALTEVAKSAAHELFILSDSSSPLWLAVPGGSFQVLNRMAYAQMFPGQMGVGTIGLTAEATRASAVVMLDPKSIVEFLMDSGSFGPFFPGLMSGAATSTKVYNWPQNSEAGYDGAMQLLTVEMVFPSPLVPVRKCTFLRYCKRLELGAMAVVDVSLDDGAKCQKMPSGILIQPIRHNSCKVTAIEHVRVDGSGTHELFQACLSGLLFGARRWVMSMARQSARLRDVFHVTNCTLDVTSRGRKAIMKLADNLLANYTGSIAGLPADDWSVQCGEGTEEDVKIAYRRNDDGSNTAIVCTSATFLLPLPMRMVFDLLKSNLLRVKWDVLVNGGCVKEVVRVANGVGSEDAVSILHVKHGSGANKETMMILQNSCYDASGSFMVYSSLDKHVMEMITSPGGEEAMSNIALFPAGFSLVPLADPANAGSPIGEAGGTVMTAGFQILMKLARGTGLCPRSVSSAIKIMTEHIEAIKDTLQNSHPVFYKTIQSPN</sequence>
<protein>
    <recommendedName>
        <fullName evidence="16">Homeobox domain-containing protein</fullName>
    </recommendedName>
</protein>
<dbReference type="Pfam" id="PF00046">
    <property type="entry name" value="Homeodomain"/>
    <property type="match status" value="1"/>
</dbReference>
<dbReference type="PROSITE" id="PS00027">
    <property type="entry name" value="HOMEOBOX_1"/>
    <property type="match status" value="1"/>
</dbReference>
<dbReference type="PANTHER" id="PTHR45654:SF2">
    <property type="entry name" value="HOMEOBOX-LEUCINE ZIPPER PROTEIN TF1"/>
    <property type="match status" value="1"/>
</dbReference>
<feature type="DNA-binding region" description="Homeobox" evidence="9">
    <location>
        <begin position="101"/>
        <end position="160"/>
    </location>
</feature>
<dbReference type="GO" id="GO:0005634">
    <property type="term" value="C:nucleus"/>
    <property type="evidence" value="ECO:0007669"/>
    <property type="project" value="UniProtKB-SubCell"/>
</dbReference>
<dbReference type="CDD" id="cd08875">
    <property type="entry name" value="START_ArGLABRA2_like"/>
    <property type="match status" value="1"/>
</dbReference>
<name>A0A2S3HQY2_9POAL</name>
<organism evidence="15">
    <name type="scientific">Panicum hallii</name>
    <dbReference type="NCBI Taxonomy" id="206008"/>
    <lineage>
        <taxon>Eukaryota</taxon>
        <taxon>Viridiplantae</taxon>
        <taxon>Streptophyta</taxon>
        <taxon>Embryophyta</taxon>
        <taxon>Tracheophyta</taxon>
        <taxon>Spermatophyta</taxon>
        <taxon>Magnoliopsida</taxon>
        <taxon>Liliopsida</taxon>
        <taxon>Poales</taxon>
        <taxon>Poaceae</taxon>
        <taxon>PACMAD clade</taxon>
        <taxon>Panicoideae</taxon>
        <taxon>Panicodae</taxon>
        <taxon>Paniceae</taxon>
        <taxon>Panicinae</taxon>
        <taxon>Panicum</taxon>
        <taxon>Panicum sect. Panicum</taxon>
    </lineage>
</organism>
<evidence type="ECO:0000259" key="14">
    <source>
        <dbReference type="PROSITE" id="PS50848"/>
    </source>
</evidence>
<dbReference type="PROSITE" id="PS50071">
    <property type="entry name" value="HOMEOBOX_2"/>
    <property type="match status" value="1"/>
</dbReference>
<keyword evidence="6 9" id="KW-0371">Homeobox</keyword>
<proteinExistence type="inferred from homology"/>
<evidence type="ECO:0000256" key="2">
    <source>
        <dbReference type="ARBA" id="ARBA00006789"/>
    </source>
</evidence>
<dbReference type="Pfam" id="PF01852">
    <property type="entry name" value="START"/>
    <property type="match status" value="1"/>
</dbReference>
<feature type="domain" description="START" evidence="14">
    <location>
        <begin position="253"/>
        <end position="482"/>
    </location>
</feature>
<dbReference type="AlphaFoldDB" id="A0A2S3HQY2"/>
<dbReference type="GO" id="GO:0008289">
    <property type="term" value="F:lipid binding"/>
    <property type="evidence" value="ECO:0007669"/>
    <property type="project" value="InterPro"/>
</dbReference>
<dbReference type="InterPro" id="IPR042160">
    <property type="entry name" value="HD-Zip_IV"/>
</dbReference>
<accession>A0A2S3HQY2</accession>
<comment type="similarity">
    <text evidence="2">Belongs to the HD-ZIP homeobox family. Class IV subfamily.</text>
</comment>
<dbReference type="SMART" id="SM00389">
    <property type="entry name" value="HOX"/>
    <property type="match status" value="1"/>
</dbReference>
<dbReference type="Pfam" id="PF25797">
    <property type="entry name" value="PDF2_C"/>
    <property type="match status" value="1"/>
</dbReference>
<evidence type="ECO:0000256" key="3">
    <source>
        <dbReference type="ARBA" id="ARBA00023015"/>
    </source>
</evidence>
<keyword evidence="4 11" id="KW-0175">Coiled coil</keyword>
<keyword evidence="5 9" id="KW-0238">DNA-binding</keyword>
<evidence type="ECO:0008006" key="16">
    <source>
        <dbReference type="Google" id="ProtNLM"/>
    </source>
</evidence>
<feature type="coiled-coil region" evidence="11">
    <location>
        <begin position="168"/>
        <end position="227"/>
    </location>
</feature>
<comment type="subcellular location">
    <subcellularLocation>
        <location evidence="1 9 10">Nucleus</location>
    </subcellularLocation>
</comment>
<gene>
    <name evidence="15" type="ORF">PAHAL_5G129300</name>
</gene>
<dbReference type="InterPro" id="IPR002913">
    <property type="entry name" value="START_lipid-bd_dom"/>
</dbReference>
<dbReference type="InterPro" id="IPR001356">
    <property type="entry name" value="HD"/>
</dbReference>
<evidence type="ECO:0000313" key="15">
    <source>
        <dbReference type="EMBL" id="PAN28068.1"/>
    </source>
</evidence>
<evidence type="ECO:0000256" key="4">
    <source>
        <dbReference type="ARBA" id="ARBA00023054"/>
    </source>
</evidence>
<keyword evidence="7" id="KW-0804">Transcription</keyword>
<dbReference type="Gramene" id="PAN28068">
    <property type="protein sequence ID" value="PAN28068"/>
    <property type="gene ID" value="PAHAL_5G129300"/>
</dbReference>
<evidence type="ECO:0000256" key="11">
    <source>
        <dbReference type="SAM" id="Coils"/>
    </source>
</evidence>
<evidence type="ECO:0000256" key="7">
    <source>
        <dbReference type="ARBA" id="ARBA00023163"/>
    </source>
</evidence>
<dbReference type="Proteomes" id="UP000243499">
    <property type="component" value="Chromosome 5"/>
</dbReference>
<evidence type="ECO:0000256" key="10">
    <source>
        <dbReference type="RuleBase" id="RU000682"/>
    </source>
</evidence>
<dbReference type="PANTHER" id="PTHR45654">
    <property type="entry name" value="HOMEOBOX-LEUCINE ZIPPER PROTEIN MERISTEM L1"/>
    <property type="match status" value="1"/>
</dbReference>
<feature type="region of interest" description="Disordered" evidence="12">
    <location>
        <begin position="36"/>
        <end position="68"/>
    </location>
</feature>
<dbReference type="InterPro" id="IPR057993">
    <property type="entry name" value="HD-Zip_IV_C"/>
</dbReference>
<dbReference type="CDD" id="cd00086">
    <property type="entry name" value="homeodomain"/>
    <property type="match status" value="1"/>
</dbReference>
<reference evidence="15" key="1">
    <citation type="submission" date="2018-04" db="EMBL/GenBank/DDBJ databases">
        <title>WGS assembly of Panicum hallii.</title>
        <authorList>
            <person name="Lovell J."/>
            <person name="Jenkins J."/>
            <person name="Lowry D."/>
            <person name="Mamidi S."/>
            <person name="Sreedasyam A."/>
            <person name="Weng X."/>
            <person name="Barry K."/>
            <person name="Bonette J."/>
            <person name="Campitelli B."/>
            <person name="Daum C."/>
            <person name="Gordon S."/>
            <person name="Gould B."/>
            <person name="Lipzen A."/>
            <person name="Macqueen A."/>
            <person name="Palacio-Mejia J."/>
            <person name="Plott C."/>
            <person name="Shakirov E."/>
            <person name="Shu S."/>
            <person name="Yoshinaga Y."/>
            <person name="Zane M."/>
            <person name="Rokhsar D."/>
            <person name="Grimwood J."/>
            <person name="Schmutz J."/>
            <person name="Juenger T."/>
        </authorList>
    </citation>
    <scope>NUCLEOTIDE SEQUENCE [LARGE SCALE GENOMIC DNA]</scope>
    <source>
        <strain evidence="15">FIL2</strain>
    </source>
</reference>
<evidence type="ECO:0000256" key="9">
    <source>
        <dbReference type="PROSITE-ProRule" id="PRU00108"/>
    </source>
</evidence>
<dbReference type="InterPro" id="IPR017970">
    <property type="entry name" value="Homeobox_CS"/>
</dbReference>
<keyword evidence="3" id="KW-0805">Transcription regulation</keyword>
<evidence type="ECO:0000256" key="5">
    <source>
        <dbReference type="ARBA" id="ARBA00023125"/>
    </source>
</evidence>
<dbReference type="SUPFAM" id="SSF46689">
    <property type="entry name" value="Homeodomain-like"/>
    <property type="match status" value="1"/>
</dbReference>
<evidence type="ECO:0000256" key="8">
    <source>
        <dbReference type="ARBA" id="ARBA00023242"/>
    </source>
</evidence>
<dbReference type="GO" id="GO:0000981">
    <property type="term" value="F:DNA-binding transcription factor activity, RNA polymerase II-specific"/>
    <property type="evidence" value="ECO:0007669"/>
    <property type="project" value="InterPro"/>
</dbReference>
<evidence type="ECO:0000259" key="13">
    <source>
        <dbReference type="PROSITE" id="PS50071"/>
    </source>
</evidence>
<evidence type="ECO:0000256" key="12">
    <source>
        <dbReference type="SAM" id="MobiDB-lite"/>
    </source>
</evidence>
<dbReference type="SMART" id="SM00234">
    <property type="entry name" value="START"/>
    <property type="match status" value="1"/>
</dbReference>
<dbReference type="Gene3D" id="1.10.10.60">
    <property type="entry name" value="Homeodomain-like"/>
    <property type="match status" value="1"/>
</dbReference>
<feature type="region of interest" description="Disordered" evidence="12">
    <location>
        <begin position="82"/>
        <end position="102"/>
    </location>
</feature>
<dbReference type="GO" id="GO:0003677">
    <property type="term" value="F:DNA binding"/>
    <property type="evidence" value="ECO:0007669"/>
    <property type="project" value="UniProtKB-UniRule"/>
</dbReference>
<feature type="domain" description="Homeobox" evidence="13">
    <location>
        <begin position="99"/>
        <end position="159"/>
    </location>
</feature>
<dbReference type="SUPFAM" id="SSF55961">
    <property type="entry name" value="Bet v1-like"/>
    <property type="match status" value="2"/>
</dbReference>
<keyword evidence="8 9" id="KW-0539">Nucleus</keyword>
<evidence type="ECO:0000256" key="1">
    <source>
        <dbReference type="ARBA" id="ARBA00004123"/>
    </source>
</evidence>
<dbReference type="PROSITE" id="PS50848">
    <property type="entry name" value="START"/>
    <property type="match status" value="1"/>
</dbReference>
<dbReference type="EMBL" id="CM008050">
    <property type="protein sequence ID" value="PAN28068.1"/>
    <property type="molecule type" value="Genomic_DNA"/>
</dbReference>
<dbReference type="InterPro" id="IPR009057">
    <property type="entry name" value="Homeodomain-like_sf"/>
</dbReference>